<dbReference type="GO" id="GO:0005743">
    <property type="term" value="C:mitochondrial inner membrane"/>
    <property type="evidence" value="ECO:0007669"/>
    <property type="project" value="UniProtKB-SubCell"/>
</dbReference>
<organism evidence="12 13">
    <name type="scientific">Seminavis robusta</name>
    <dbReference type="NCBI Taxonomy" id="568900"/>
    <lineage>
        <taxon>Eukaryota</taxon>
        <taxon>Sar</taxon>
        <taxon>Stramenopiles</taxon>
        <taxon>Ochrophyta</taxon>
        <taxon>Bacillariophyta</taxon>
        <taxon>Bacillariophyceae</taxon>
        <taxon>Bacillariophycidae</taxon>
        <taxon>Naviculales</taxon>
        <taxon>Naviculaceae</taxon>
        <taxon>Seminavis</taxon>
    </lineage>
</organism>
<evidence type="ECO:0000313" key="13">
    <source>
        <dbReference type="Proteomes" id="UP001153069"/>
    </source>
</evidence>
<feature type="compositionally biased region" description="Low complexity" evidence="11">
    <location>
        <begin position="7"/>
        <end position="18"/>
    </location>
</feature>
<dbReference type="PANTHER" id="PTHR12743:SF8">
    <property type="entry name" value="PROTEIN HRI1"/>
    <property type="match status" value="1"/>
</dbReference>
<evidence type="ECO:0000313" key="12">
    <source>
        <dbReference type="EMBL" id="CAB9519391.1"/>
    </source>
</evidence>
<keyword evidence="9 10" id="KW-0456">Lyase</keyword>
<name>A0A9N8EHJ2_9STRA</name>
<dbReference type="AlphaFoldDB" id="A0A9N8EHJ2"/>
<comment type="subcellular location">
    <subcellularLocation>
        <location evidence="1 10">Mitochondrion inner membrane</location>
    </subcellularLocation>
</comment>
<evidence type="ECO:0000256" key="8">
    <source>
        <dbReference type="ARBA" id="ARBA00023136"/>
    </source>
</evidence>
<dbReference type="Pfam" id="PF01265">
    <property type="entry name" value="Cyto_heme_lyase"/>
    <property type="match status" value="2"/>
</dbReference>
<evidence type="ECO:0000256" key="9">
    <source>
        <dbReference type="ARBA" id="ARBA00023239"/>
    </source>
</evidence>
<evidence type="ECO:0000256" key="6">
    <source>
        <dbReference type="ARBA" id="ARBA00023004"/>
    </source>
</evidence>
<gene>
    <name evidence="12" type="ORF">SEMRO_1012_G231280.1</name>
</gene>
<evidence type="ECO:0000256" key="4">
    <source>
        <dbReference type="ARBA" id="ARBA00022723"/>
    </source>
</evidence>
<dbReference type="GO" id="GO:0046872">
    <property type="term" value="F:metal ion binding"/>
    <property type="evidence" value="ECO:0007669"/>
    <property type="project" value="UniProtKB-KW"/>
</dbReference>
<proteinExistence type="inferred from homology"/>
<evidence type="ECO:0000256" key="2">
    <source>
        <dbReference type="ARBA" id="ARBA00007255"/>
    </source>
</evidence>
<accession>A0A9N8EHJ2</accession>
<dbReference type="InterPro" id="IPR000511">
    <property type="entry name" value="Holocyt_c/c1_synthase"/>
</dbReference>
<feature type="region of interest" description="Disordered" evidence="11">
    <location>
        <begin position="133"/>
        <end position="162"/>
    </location>
</feature>
<reference evidence="12" key="1">
    <citation type="submission" date="2020-06" db="EMBL/GenBank/DDBJ databases">
        <authorList>
            <consortium name="Plant Systems Biology data submission"/>
        </authorList>
    </citation>
    <scope>NUCLEOTIDE SEQUENCE</scope>
    <source>
        <strain evidence="12">D6</strain>
    </source>
</reference>
<comment type="caution">
    <text evidence="12">The sequence shown here is derived from an EMBL/GenBank/DDBJ whole genome shotgun (WGS) entry which is preliminary data.</text>
</comment>
<dbReference type="GO" id="GO:0004408">
    <property type="term" value="F:holocytochrome-c synthase activity"/>
    <property type="evidence" value="ECO:0007669"/>
    <property type="project" value="UniProtKB-EC"/>
</dbReference>
<keyword evidence="8 10" id="KW-0472">Membrane</keyword>
<feature type="compositionally biased region" description="Polar residues" evidence="11">
    <location>
        <begin position="74"/>
        <end position="86"/>
    </location>
</feature>
<evidence type="ECO:0000256" key="3">
    <source>
        <dbReference type="ARBA" id="ARBA00022617"/>
    </source>
</evidence>
<evidence type="ECO:0000256" key="1">
    <source>
        <dbReference type="ARBA" id="ARBA00004273"/>
    </source>
</evidence>
<comment type="function">
    <text evidence="10">Lyase that catalyzes the covalent linking of the heme group to the cytochrome C apoprotein to produce the mature functional cytochrome.</text>
</comment>
<keyword evidence="6 10" id="KW-0408">Iron</keyword>
<feature type="compositionally biased region" description="Polar residues" evidence="11">
    <location>
        <begin position="139"/>
        <end position="162"/>
    </location>
</feature>
<evidence type="ECO:0000256" key="10">
    <source>
        <dbReference type="RuleBase" id="RU363130"/>
    </source>
</evidence>
<dbReference type="EMBL" id="CAICTM010001010">
    <property type="protein sequence ID" value="CAB9519391.1"/>
    <property type="molecule type" value="Genomic_DNA"/>
</dbReference>
<evidence type="ECO:0000256" key="5">
    <source>
        <dbReference type="ARBA" id="ARBA00022792"/>
    </source>
</evidence>
<keyword evidence="5 10" id="KW-0999">Mitochondrion inner membrane</keyword>
<dbReference type="OrthoDB" id="4243at2759"/>
<evidence type="ECO:0000256" key="7">
    <source>
        <dbReference type="ARBA" id="ARBA00023128"/>
    </source>
</evidence>
<comment type="catalytic activity">
    <reaction evidence="10">
        <text>holo-[cytochrome c] = apo-[cytochrome c] + heme b</text>
        <dbReference type="Rhea" id="RHEA:22648"/>
        <dbReference type="Rhea" id="RHEA-COMP:10725"/>
        <dbReference type="Rhea" id="RHEA-COMP:10726"/>
        <dbReference type="ChEBI" id="CHEBI:29950"/>
        <dbReference type="ChEBI" id="CHEBI:60344"/>
        <dbReference type="ChEBI" id="CHEBI:83739"/>
        <dbReference type="EC" id="4.4.1.17"/>
    </reaction>
</comment>
<dbReference type="EC" id="4.4.1.17" evidence="10"/>
<comment type="similarity">
    <text evidence="2 10">Belongs to the cytochrome c-type heme lyase family.</text>
</comment>
<evidence type="ECO:0000256" key="11">
    <source>
        <dbReference type="SAM" id="MobiDB-lite"/>
    </source>
</evidence>
<sequence length="473" mass="51765">MGASTSKPEIPKAAAAVEAKPETEPVSDDTNSSSKSEKSDGGGGCPMKRSDGSYSYDWRAMFQRHPHGSKGSKPLSSENIQQNQDGSLAAKQETAGQSKSGQGGCPVKHQEYNVYSQPIDATNNMPKVANQLPAPGQSEELSTSRVKSSITKGGTEQGTTWTYPSPQMFYNALARKGKLGDTKEEDMESIVAIHNNMNEKTWARVVEWERVLDPDSTPKLLKFMGRPADLSPKATIKHYLFGHPLPYDRHDWTILRSDGTTVRYVIDYYHDETRANESPESALPSLKDHKATPSLLVDVRPAVDSPIVAWNRVVTMPYAQNIAKTTDLQVMPLSPSSEMKSQVNESLDVWAQIKANASQKKEMENLKLSISKEDATALAKSFAQILKDCQEASAKLQSSQSEEEHQRASLDLTICMSKIACPLQHKTLVKALGGDDENTIEAALDRVSACVAASTSKRSAAKEKFPELFSSDS</sequence>
<protein>
    <recommendedName>
        <fullName evidence="10">Holocytochrome c-type synthase</fullName>
        <ecNumber evidence="10">4.4.1.17</ecNumber>
    </recommendedName>
</protein>
<feature type="region of interest" description="Disordered" evidence="11">
    <location>
        <begin position="1"/>
        <end position="108"/>
    </location>
</feature>
<dbReference type="Proteomes" id="UP001153069">
    <property type="component" value="Unassembled WGS sequence"/>
</dbReference>
<keyword evidence="7 10" id="KW-0496">Mitochondrion</keyword>
<keyword evidence="4 10" id="KW-0479">Metal-binding</keyword>
<dbReference type="PANTHER" id="PTHR12743">
    <property type="entry name" value="CYTOCHROME C1 HEME LYASE"/>
    <property type="match status" value="1"/>
</dbReference>
<keyword evidence="13" id="KW-1185">Reference proteome</keyword>
<keyword evidence="3 10" id="KW-0349">Heme</keyword>